<proteinExistence type="inferred from homology"/>
<dbReference type="Proteomes" id="UP000298660">
    <property type="component" value="Chromosome"/>
</dbReference>
<organism evidence="5 6">
    <name type="scientific">Buchnera aphidicola</name>
    <name type="common">Acyrthosiphon lactucae</name>
    <dbReference type="NCBI Taxonomy" id="1241832"/>
    <lineage>
        <taxon>Bacteria</taxon>
        <taxon>Pseudomonadati</taxon>
        <taxon>Pseudomonadota</taxon>
        <taxon>Gammaproteobacteria</taxon>
        <taxon>Enterobacterales</taxon>
        <taxon>Erwiniaceae</taxon>
        <taxon>Buchnera</taxon>
    </lineage>
</organism>
<reference evidence="5 6" key="1">
    <citation type="submission" date="2018-12" db="EMBL/GenBank/DDBJ databases">
        <authorList>
            <person name="Chong R.A."/>
        </authorList>
    </citation>
    <scope>NUCLEOTIDE SEQUENCE [LARGE SCALE GENOMIC DNA]</scope>
    <source>
        <strain evidence="5 6">Ala</strain>
    </source>
</reference>
<dbReference type="EMBL" id="CP034891">
    <property type="protein sequence ID" value="QCI17670.1"/>
    <property type="molecule type" value="Genomic_DNA"/>
</dbReference>
<reference evidence="5 6" key="2">
    <citation type="submission" date="2019-05" db="EMBL/GenBank/DDBJ databases">
        <title>Genome evolution of the obligate endosymbiont Buchnera aphidicola.</title>
        <authorList>
            <person name="Moran N.A."/>
        </authorList>
    </citation>
    <scope>NUCLEOTIDE SEQUENCE [LARGE SCALE GENOMIC DNA]</scope>
    <source>
        <strain evidence="5 6">Ala</strain>
    </source>
</reference>
<dbReference type="InterPro" id="IPR029069">
    <property type="entry name" value="HotDog_dom_sf"/>
</dbReference>
<evidence type="ECO:0000256" key="2">
    <source>
        <dbReference type="ARBA" id="ARBA00022801"/>
    </source>
</evidence>
<sequence>MSEENKLPKGILVLKTLSMPADTNANGDIFGGWIMSQMDMGGAILAKEIAGGKVATVRVNSINFLKSISVGDIVSCYAKCIKIGKSSIKINIEIWIKKIYSKPLGKYYCAAEAAFVYVAIDKTGKSRELLPMSII</sequence>
<dbReference type="FunFam" id="3.10.129.10:FF:000008">
    <property type="entry name" value="Acyl-CoA thioester hydrolase"/>
    <property type="match status" value="1"/>
</dbReference>
<dbReference type="GO" id="GO:0052816">
    <property type="term" value="F:long-chain fatty acyl-CoA hydrolase activity"/>
    <property type="evidence" value="ECO:0007669"/>
    <property type="project" value="TreeGrafter"/>
</dbReference>
<comment type="similarity">
    <text evidence="1">Belongs to the acyl coenzyme A hydrolase family.</text>
</comment>
<keyword evidence="2 3" id="KW-0378">Hydrolase</keyword>
<dbReference type="NCBIfam" id="NF007970">
    <property type="entry name" value="PRK10694.1"/>
    <property type="match status" value="1"/>
</dbReference>
<dbReference type="InterPro" id="IPR033120">
    <property type="entry name" value="HOTDOG_ACOT"/>
</dbReference>
<accession>A0A4D6XT91</accession>
<dbReference type="SUPFAM" id="SSF54637">
    <property type="entry name" value="Thioesterase/thiol ester dehydrase-isomerase"/>
    <property type="match status" value="1"/>
</dbReference>
<dbReference type="OrthoDB" id="9801856at2"/>
<evidence type="ECO:0000313" key="5">
    <source>
        <dbReference type="EMBL" id="QCI17670.1"/>
    </source>
</evidence>
<dbReference type="InterPro" id="IPR006683">
    <property type="entry name" value="Thioestr_dom"/>
</dbReference>
<dbReference type="GO" id="GO:0009062">
    <property type="term" value="P:fatty acid catabolic process"/>
    <property type="evidence" value="ECO:0007669"/>
    <property type="project" value="TreeGrafter"/>
</dbReference>
<dbReference type="CDD" id="cd03442">
    <property type="entry name" value="BFIT_BACH"/>
    <property type="match status" value="1"/>
</dbReference>
<dbReference type="Pfam" id="PF03061">
    <property type="entry name" value="4HBT"/>
    <property type="match status" value="1"/>
</dbReference>
<dbReference type="Gene3D" id="3.10.129.10">
    <property type="entry name" value="Hotdog Thioesterase"/>
    <property type="match status" value="1"/>
</dbReference>
<dbReference type="AlphaFoldDB" id="A0A4D6XT91"/>
<protein>
    <submittedName>
        <fullName evidence="5">Acyl-CoA thioester hydrolase YciA</fullName>
    </submittedName>
</protein>
<dbReference type="PROSITE" id="PS51770">
    <property type="entry name" value="HOTDOG_ACOT"/>
    <property type="match status" value="1"/>
</dbReference>
<evidence type="ECO:0000259" key="4">
    <source>
        <dbReference type="PROSITE" id="PS51770"/>
    </source>
</evidence>
<gene>
    <name evidence="5" type="primary">yciA</name>
    <name evidence="5" type="ORF">D9V61_01395</name>
</gene>
<evidence type="ECO:0000313" key="6">
    <source>
        <dbReference type="Proteomes" id="UP000298660"/>
    </source>
</evidence>
<feature type="domain" description="HotDog ACOT-type" evidence="4">
    <location>
        <begin position="8"/>
        <end position="123"/>
    </location>
</feature>
<dbReference type="GO" id="GO:0006637">
    <property type="term" value="P:acyl-CoA metabolic process"/>
    <property type="evidence" value="ECO:0007669"/>
    <property type="project" value="TreeGrafter"/>
</dbReference>
<evidence type="ECO:0000256" key="1">
    <source>
        <dbReference type="ARBA" id="ARBA00010458"/>
    </source>
</evidence>
<dbReference type="GO" id="GO:0005829">
    <property type="term" value="C:cytosol"/>
    <property type="evidence" value="ECO:0007669"/>
    <property type="project" value="TreeGrafter"/>
</dbReference>
<dbReference type="PANTHER" id="PTHR11049">
    <property type="entry name" value="ACYL COENZYME A THIOESTER HYDROLASE"/>
    <property type="match status" value="1"/>
</dbReference>
<name>A0A4D6XT91_9GAMM</name>
<evidence type="ECO:0000256" key="3">
    <source>
        <dbReference type="PROSITE-ProRule" id="PRU01106"/>
    </source>
</evidence>
<dbReference type="PANTHER" id="PTHR11049:SF5">
    <property type="entry name" value="ACYL-COA THIOESTER HYDROLASE YCIA"/>
    <property type="match status" value="1"/>
</dbReference>
<dbReference type="InterPro" id="IPR040170">
    <property type="entry name" value="Cytosol_ACT"/>
</dbReference>
<dbReference type="RefSeq" id="WP_158339459.1">
    <property type="nucleotide sequence ID" value="NZ_CP034891.1"/>
</dbReference>